<feature type="domain" description="Transcriptional regulator LmrA/YxaF-like C-terminal" evidence="5">
    <location>
        <begin position="66"/>
        <end position="165"/>
    </location>
</feature>
<accession>A0ABP8KXP5</accession>
<dbReference type="SUPFAM" id="SSF46689">
    <property type="entry name" value="Homeodomain-like"/>
    <property type="match status" value="1"/>
</dbReference>
<reference evidence="7" key="1">
    <citation type="journal article" date="2019" name="Int. J. Syst. Evol. Microbiol.">
        <title>The Global Catalogue of Microorganisms (GCM) 10K type strain sequencing project: providing services to taxonomists for standard genome sequencing and annotation.</title>
        <authorList>
            <consortium name="The Broad Institute Genomics Platform"/>
            <consortium name="The Broad Institute Genome Sequencing Center for Infectious Disease"/>
            <person name="Wu L."/>
            <person name="Ma J."/>
        </authorList>
    </citation>
    <scope>NUCLEOTIDE SEQUENCE [LARGE SCALE GENOMIC DNA]</scope>
    <source>
        <strain evidence="7">JCM 31890</strain>
    </source>
</reference>
<evidence type="ECO:0000256" key="3">
    <source>
        <dbReference type="ARBA" id="ARBA00023163"/>
    </source>
</evidence>
<gene>
    <name evidence="6" type="ORF">GCM10023090_04140</name>
</gene>
<keyword evidence="3" id="KW-0804">Transcription</keyword>
<dbReference type="PANTHER" id="PTHR47506">
    <property type="entry name" value="TRANSCRIPTIONAL REGULATORY PROTEIN"/>
    <property type="match status" value="1"/>
</dbReference>
<sequence length="194" mass="20090">MARALRERGLHGVGLAEVLADAGAPKGVLYHHFPGGKTELATAAIAAVTEAMVQRLQALLAAGADPVAALTRWVGEAERQLVRSQFTAGCPLATVALETTPDDQALRQALDTAFVRIRSTVADALAASGIPPARAQMLAGLVLAAYEGGLLQARVAQDGAVLQSVLQGLVRWIESEIPGRSPATPHLPPTPEAS</sequence>
<dbReference type="InterPro" id="IPR009057">
    <property type="entry name" value="Homeodomain-like_sf"/>
</dbReference>
<proteinExistence type="predicted"/>
<dbReference type="Pfam" id="PF00440">
    <property type="entry name" value="TetR_N"/>
    <property type="match status" value="1"/>
</dbReference>
<dbReference type="InterPro" id="IPR036271">
    <property type="entry name" value="Tet_transcr_reg_TetR-rel_C_sf"/>
</dbReference>
<name>A0ABP8KXP5_9BURK</name>
<dbReference type="Proteomes" id="UP001501788">
    <property type="component" value="Unassembled WGS sequence"/>
</dbReference>
<keyword evidence="2" id="KW-0238">DNA-binding</keyword>
<dbReference type="PANTHER" id="PTHR47506:SF3">
    <property type="entry name" value="HTH-TYPE TRANSCRIPTIONAL REGULATOR LMRA"/>
    <property type="match status" value="1"/>
</dbReference>
<protein>
    <submittedName>
        <fullName evidence="6">TetR/AcrR family transcriptional regulator</fullName>
    </submittedName>
</protein>
<evidence type="ECO:0000313" key="6">
    <source>
        <dbReference type="EMBL" id="GAA4418788.1"/>
    </source>
</evidence>
<evidence type="ECO:0000313" key="7">
    <source>
        <dbReference type="Proteomes" id="UP001501788"/>
    </source>
</evidence>
<dbReference type="InterPro" id="IPR054156">
    <property type="entry name" value="YxaF_TetR_C"/>
</dbReference>
<evidence type="ECO:0000256" key="1">
    <source>
        <dbReference type="ARBA" id="ARBA00023015"/>
    </source>
</evidence>
<dbReference type="InterPro" id="IPR001647">
    <property type="entry name" value="HTH_TetR"/>
</dbReference>
<dbReference type="Pfam" id="PF21993">
    <property type="entry name" value="TetR_C_13_2"/>
    <property type="match status" value="1"/>
</dbReference>
<dbReference type="Gene3D" id="1.10.357.10">
    <property type="entry name" value="Tetracycline Repressor, domain 2"/>
    <property type="match status" value="1"/>
</dbReference>
<organism evidence="6 7">
    <name type="scientific">Acidovorax lacteus</name>
    <dbReference type="NCBI Taxonomy" id="1924988"/>
    <lineage>
        <taxon>Bacteria</taxon>
        <taxon>Pseudomonadati</taxon>
        <taxon>Pseudomonadota</taxon>
        <taxon>Betaproteobacteria</taxon>
        <taxon>Burkholderiales</taxon>
        <taxon>Comamonadaceae</taxon>
        <taxon>Acidovorax</taxon>
    </lineage>
</organism>
<keyword evidence="1" id="KW-0805">Transcription regulation</keyword>
<evidence type="ECO:0000259" key="4">
    <source>
        <dbReference type="Pfam" id="PF00440"/>
    </source>
</evidence>
<evidence type="ECO:0000259" key="5">
    <source>
        <dbReference type="Pfam" id="PF21993"/>
    </source>
</evidence>
<feature type="domain" description="HTH tetR-type" evidence="4">
    <location>
        <begin position="3"/>
        <end position="43"/>
    </location>
</feature>
<evidence type="ECO:0000256" key="2">
    <source>
        <dbReference type="ARBA" id="ARBA00023125"/>
    </source>
</evidence>
<dbReference type="EMBL" id="BAABEX010000004">
    <property type="protein sequence ID" value="GAA4418788.1"/>
    <property type="molecule type" value="Genomic_DNA"/>
</dbReference>
<comment type="caution">
    <text evidence="6">The sequence shown here is derived from an EMBL/GenBank/DDBJ whole genome shotgun (WGS) entry which is preliminary data.</text>
</comment>
<keyword evidence="7" id="KW-1185">Reference proteome</keyword>
<dbReference type="SUPFAM" id="SSF48498">
    <property type="entry name" value="Tetracyclin repressor-like, C-terminal domain"/>
    <property type="match status" value="1"/>
</dbReference>